<dbReference type="PANTHER" id="PTHR43289">
    <property type="entry name" value="MITOGEN-ACTIVATED PROTEIN KINASE KINASE KINASE 20-RELATED"/>
    <property type="match status" value="1"/>
</dbReference>
<evidence type="ECO:0000256" key="5">
    <source>
        <dbReference type="SAM" id="MobiDB-lite"/>
    </source>
</evidence>
<evidence type="ECO:0000256" key="1">
    <source>
        <dbReference type="ARBA" id="ARBA00022679"/>
    </source>
</evidence>
<evidence type="ECO:0000256" key="3">
    <source>
        <dbReference type="ARBA" id="ARBA00022777"/>
    </source>
</evidence>
<evidence type="ECO:0000313" key="8">
    <source>
        <dbReference type="Proteomes" id="UP000516148"/>
    </source>
</evidence>
<evidence type="ECO:0000256" key="4">
    <source>
        <dbReference type="ARBA" id="ARBA00022840"/>
    </source>
</evidence>
<protein>
    <submittedName>
        <fullName evidence="7">Serine/threonine protein kinase</fullName>
    </submittedName>
</protein>
<dbReference type="KEGG" id="spap:H3Z74_23580"/>
<dbReference type="AlphaFoldDB" id="A0A7H0LIR8"/>
<dbReference type="EMBL" id="CP061038">
    <property type="protein sequence ID" value="QNQ09571.1"/>
    <property type="molecule type" value="Genomic_DNA"/>
</dbReference>
<dbReference type="PROSITE" id="PS50011">
    <property type="entry name" value="PROTEIN_KINASE_DOM"/>
    <property type="match status" value="1"/>
</dbReference>
<dbReference type="Pfam" id="PF00069">
    <property type="entry name" value="Pkinase"/>
    <property type="match status" value="1"/>
</dbReference>
<keyword evidence="1" id="KW-0808">Transferase</keyword>
<sequence>MTAPPGGEDEDPRTVFVPPTAKLPEDDSERTVFEPGAALHPKSIKVGDVLNHMFAVRRFIARGGMGEVFEGANVITDERVAIKVMLPALASDPNVIALFRREARTLTRLHHQAVVQYRVLAQEPELGVLYIVTEYIDGTNLSDMLGSLAPTPEALGALLRRLASGLAAAHTLGAIHRDISPDNVLLGGGELAQARIIDFGIAKDLDPGTATIVGDGFAGKLGYVAPEQLGDYGRELGPWTDVYSLGLLILAVARGRDLGLGGSLVDAVDKRRAGLDLSAVPAKLRPIVDQMTRPKPSERYPTMAAVLAALDKAEVPREPALDTSRNWKIGAGIAAAALLALAGWFVLGGYGTDRTGPGRGTLRNTADPITRAGDAINAALPSVSCTWLRVVSLTNAADGAHVALTGVAGSPAAALTEINRALKTQDISGADIDFSQVAPINQSGCAALDAYRQIRAPSGNRLSVPQRKFEMRTQPRDSAYPGSIAANAVIGISLADPSRDLALVGLEPSGKIDMLVPSRAAFIEQLKSSQKGVPVTDLGGDRYRLQIDLDHAGWSGLLLISGKGPFDPAVVAPPLGARGADWRDRLVAIAAERGWEADMIWFRSVDEVKD</sequence>
<evidence type="ECO:0000259" key="6">
    <source>
        <dbReference type="PROSITE" id="PS50011"/>
    </source>
</evidence>
<organism evidence="7 8">
    <name type="scientific">Sphingomonas alpina</name>
    <dbReference type="NCBI Taxonomy" id="653931"/>
    <lineage>
        <taxon>Bacteria</taxon>
        <taxon>Pseudomonadati</taxon>
        <taxon>Pseudomonadota</taxon>
        <taxon>Alphaproteobacteria</taxon>
        <taxon>Sphingomonadales</taxon>
        <taxon>Sphingomonadaceae</taxon>
        <taxon>Sphingomonas</taxon>
    </lineage>
</organism>
<proteinExistence type="predicted"/>
<dbReference type="Gene3D" id="3.30.200.20">
    <property type="entry name" value="Phosphorylase Kinase, domain 1"/>
    <property type="match status" value="1"/>
</dbReference>
<keyword evidence="4" id="KW-0067">ATP-binding</keyword>
<feature type="domain" description="Protein kinase" evidence="6">
    <location>
        <begin position="54"/>
        <end position="321"/>
    </location>
</feature>
<dbReference type="CDD" id="cd14014">
    <property type="entry name" value="STKc_PknB_like"/>
    <property type="match status" value="1"/>
</dbReference>
<evidence type="ECO:0000256" key="2">
    <source>
        <dbReference type="ARBA" id="ARBA00022741"/>
    </source>
</evidence>
<keyword evidence="3 7" id="KW-0418">Kinase</keyword>
<dbReference type="RefSeq" id="WP_187761882.1">
    <property type="nucleotide sequence ID" value="NZ_CP061038.1"/>
</dbReference>
<keyword evidence="8" id="KW-1185">Reference proteome</keyword>
<name>A0A7H0LIR8_9SPHN</name>
<reference evidence="7 8" key="1">
    <citation type="submission" date="2020-09" db="EMBL/GenBank/DDBJ databases">
        <title>Sphingomonas sp., a new species isolated from pork steak.</title>
        <authorList>
            <person name="Heidler von Heilborn D."/>
        </authorList>
    </citation>
    <scope>NUCLEOTIDE SEQUENCE [LARGE SCALE GENOMIC DNA]</scope>
    <source>
        <strain evidence="8">S8-3T</strain>
    </source>
</reference>
<accession>A0A7H0LIR8</accession>
<dbReference type="InterPro" id="IPR000719">
    <property type="entry name" value="Prot_kinase_dom"/>
</dbReference>
<dbReference type="GO" id="GO:0005524">
    <property type="term" value="F:ATP binding"/>
    <property type="evidence" value="ECO:0007669"/>
    <property type="project" value="UniProtKB-KW"/>
</dbReference>
<keyword evidence="2" id="KW-0547">Nucleotide-binding</keyword>
<dbReference type="InterPro" id="IPR011009">
    <property type="entry name" value="Kinase-like_dom_sf"/>
</dbReference>
<dbReference type="GO" id="GO:0004674">
    <property type="term" value="F:protein serine/threonine kinase activity"/>
    <property type="evidence" value="ECO:0007669"/>
    <property type="project" value="UniProtKB-KW"/>
</dbReference>
<dbReference type="SUPFAM" id="SSF56112">
    <property type="entry name" value="Protein kinase-like (PK-like)"/>
    <property type="match status" value="1"/>
</dbReference>
<dbReference type="PANTHER" id="PTHR43289:SF34">
    <property type="entry name" value="SERINE_THREONINE-PROTEIN KINASE YBDM-RELATED"/>
    <property type="match status" value="1"/>
</dbReference>
<dbReference type="Gene3D" id="1.10.510.10">
    <property type="entry name" value="Transferase(Phosphotransferase) domain 1"/>
    <property type="match status" value="1"/>
</dbReference>
<keyword evidence="7" id="KW-0723">Serine/threonine-protein kinase</keyword>
<dbReference type="Proteomes" id="UP000516148">
    <property type="component" value="Chromosome"/>
</dbReference>
<gene>
    <name evidence="7" type="ORF">H3Z74_23580</name>
</gene>
<evidence type="ECO:0000313" key="7">
    <source>
        <dbReference type="EMBL" id="QNQ09571.1"/>
    </source>
</evidence>
<feature type="region of interest" description="Disordered" evidence="5">
    <location>
        <begin position="1"/>
        <end position="28"/>
    </location>
</feature>